<dbReference type="SUPFAM" id="SSF57850">
    <property type="entry name" value="RING/U-box"/>
    <property type="match status" value="1"/>
</dbReference>
<evidence type="ECO:0000256" key="4">
    <source>
        <dbReference type="ARBA" id="ARBA00022679"/>
    </source>
</evidence>
<reference evidence="12 13" key="1">
    <citation type="submission" date="2023-11" db="EMBL/GenBank/DDBJ databases">
        <authorList>
            <person name="Okamura Y."/>
        </authorList>
    </citation>
    <scope>NUCLEOTIDE SEQUENCE [LARGE SCALE GENOMIC DNA]</scope>
</reference>
<feature type="region of interest" description="Disordered" evidence="10">
    <location>
        <begin position="301"/>
        <end position="352"/>
    </location>
</feature>
<feature type="compositionally biased region" description="Low complexity" evidence="10">
    <location>
        <begin position="246"/>
        <end position="267"/>
    </location>
</feature>
<evidence type="ECO:0000256" key="7">
    <source>
        <dbReference type="ARBA" id="ARBA00022786"/>
    </source>
</evidence>
<sequence length="352" mass="38658">MADALVQNRPRILFFCHRCYLEFEEALHDYTCPFCESPFIEQLEDGSEGLPNNGHTFSDANMSNIDDANYSDNSNSDQPFFPLNNLPPVLQDIAFLMSGDRFRDATRHHPITAEIGWALSGGHGGAPPGTITAGAPLVLLGAPGDYVFGGEALDAVVTQLLGQLEHSGPPPMPRDILNSIPDETVTEEQVAANMSCSVCWETFQLGETVSKLECEHIFHKPCIKPWLELHATCPICRRSLLPPDQSPSNTTATTTTPNTTSNSATNNPDPPRLRPALTPRVVIRRSTHPLFRRSFQTHTWDSPRNMSISSDSSSSITTGGLWAPQTRTDSNSDSSTSVSDRTQNYHTDFDCD</sequence>
<name>A0AAV1IXZ2_9NEOP</name>
<dbReference type="GO" id="GO:0061630">
    <property type="term" value="F:ubiquitin protein ligase activity"/>
    <property type="evidence" value="ECO:0007669"/>
    <property type="project" value="UniProtKB-EC"/>
</dbReference>
<evidence type="ECO:0000259" key="11">
    <source>
        <dbReference type="PROSITE" id="PS50089"/>
    </source>
</evidence>
<dbReference type="GO" id="GO:0000209">
    <property type="term" value="P:protein polyubiquitination"/>
    <property type="evidence" value="ECO:0007669"/>
    <property type="project" value="UniProtKB-ARBA"/>
</dbReference>
<dbReference type="InterPro" id="IPR013083">
    <property type="entry name" value="Znf_RING/FYVE/PHD"/>
</dbReference>
<feature type="region of interest" description="Disordered" evidence="10">
    <location>
        <begin position="240"/>
        <end position="281"/>
    </location>
</feature>
<feature type="compositionally biased region" description="Polar residues" evidence="10">
    <location>
        <begin position="53"/>
        <end position="62"/>
    </location>
</feature>
<feature type="region of interest" description="Disordered" evidence="10">
    <location>
        <begin position="46"/>
        <end position="65"/>
    </location>
</feature>
<evidence type="ECO:0000256" key="8">
    <source>
        <dbReference type="ARBA" id="ARBA00022833"/>
    </source>
</evidence>
<feature type="compositionally biased region" description="Low complexity" evidence="10">
    <location>
        <begin position="307"/>
        <end position="316"/>
    </location>
</feature>
<dbReference type="InterPro" id="IPR001841">
    <property type="entry name" value="Znf_RING"/>
</dbReference>
<keyword evidence="13" id="KW-1185">Reference proteome</keyword>
<dbReference type="PROSITE" id="PS50089">
    <property type="entry name" value="ZF_RING_2"/>
    <property type="match status" value="1"/>
</dbReference>
<feature type="compositionally biased region" description="Low complexity" evidence="10">
    <location>
        <begin position="326"/>
        <end position="342"/>
    </location>
</feature>
<dbReference type="EMBL" id="CAVLEF010000003">
    <property type="protein sequence ID" value="CAK1542014.1"/>
    <property type="molecule type" value="Genomic_DNA"/>
</dbReference>
<accession>A0AAV1IXZ2</accession>
<feature type="domain" description="RING-type" evidence="11">
    <location>
        <begin position="196"/>
        <end position="237"/>
    </location>
</feature>
<dbReference type="InterPro" id="IPR051834">
    <property type="entry name" value="RING_finger_E3_ligase"/>
</dbReference>
<dbReference type="GO" id="GO:0005634">
    <property type="term" value="C:nucleus"/>
    <property type="evidence" value="ECO:0007669"/>
    <property type="project" value="TreeGrafter"/>
</dbReference>
<evidence type="ECO:0000256" key="10">
    <source>
        <dbReference type="SAM" id="MobiDB-lite"/>
    </source>
</evidence>
<dbReference type="SMART" id="SM00184">
    <property type="entry name" value="RING"/>
    <property type="match status" value="1"/>
</dbReference>
<dbReference type="PANTHER" id="PTHR45931">
    <property type="entry name" value="SI:CH211-59O9.10"/>
    <property type="match status" value="1"/>
</dbReference>
<dbReference type="FunFam" id="3.30.40.10:FF:000069">
    <property type="entry name" value="E3 ubiquitin-protein ligase RNF115"/>
    <property type="match status" value="1"/>
</dbReference>
<comment type="pathway">
    <text evidence="2">Protein modification; protein ubiquitination.</text>
</comment>
<keyword evidence="8" id="KW-0862">Zinc</keyword>
<keyword evidence="7" id="KW-0833">Ubl conjugation pathway</keyword>
<dbReference type="AlphaFoldDB" id="A0AAV1IXZ2"/>
<dbReference type="PANTHER" id="PTHR45931:SF3">
    <property type="entry name" value="RING ZINC FINGER-CONTAINING PROTEIN"/>
    <property type="match status" value="1"/>
</dbReference>
<gene>
    <name evidence="12" type="ORF">LNINA_LOCUS1951</name>
</gene>
<comment type="caution">
    <text evidence="12">The sequence shown here is derived from an EMBL/GenBank/DDBJ whole genome shotgun (WGS) entry which is preliminary data.</text>
</comment>
<keyword evidence="6 9" id="KW-0863">Zinc-finger</keyword>
<dbReference type="Proteomes" id="UP001497472">
    <property type="component" value="Unassembled WGS sequence"/>
</dbReference>
<evidence type="ECO:0000256" key="2">
    <source>
        <dbReference type="ARBA" id="ARBA00004906"/>
    </source>
</evidence>
<dbReference type="EC" id="2.3.2.27" evidence="3"/>
<evidence type="ECO:0000256" key="1">
    <source>
        <dbReference type="ARBA" id="ARBA00000900"/>
    </source>
</evidence>
<dbReference type="Pfam" id="PF13639">
    <property type="entry name" value="zf-RING_2"/>
    <property type="match status" value="1"/>
</dbReference>
<evidence type="ECO:0000256" key="3">
    <source>
        <dbReference type="ARBA" id="ARBA00012483"/>
    </source>
</evidence>
<evidence type="ECO:0000313" key="12">
    <source>
        <dbReference type="EMBL" id="CAK1542014.1"/>
    </source>
</evidence>
<evidence type="ECO:0000313" key="13">
    <source>
        <dbReference type="Proteomes" id="UP001497472"/>
    </source>
</evidence>
<protein>
    <recommendedName>
        <fullName evidence="3">RING-type E3 ubiquitin transferase</fullName>
        <ecNumber evidence="3">2.3.2.27</ecNumber>
    </recommendedName>
</protein>
<organism evidence="12 13">
    <name type="scientific">Leptosia nina</name>
    <dbReference type="NCBI Taxonomy" id="320188"/>
    <lineage>
        <taxon>Eukaryota</taxon>
        <taxon>Metazoa</taxon>
        <taxon>Ecdysozoa</taxon>
        <taxon>Arthropoda</taxon>
        <taxon>Hexapoda</taxon>
        <taxon>Insecta</taxon>
        <taxon>Pterygota</taxon>
        <taxon>Neoptera</taxon>
        <taxon>Endopterygota</taxon>
        <taxon>Lepidoptera</taxon>
        <taxon>Glossata</taxon>
        <taxon>Ditrysia</taxon>
        <taxon>Papilionoidea</taxon>
        <taxon>Pieridae</taxon>
        <taxon>Pierinae</taxon>
        <taxon>Leptosia</taxon>
    </lineage>
</organism>
<dbReference type="Gene3D" id="3.30.40.10">
    <property type="entry name" value="Zinc/RING finger domain, C3HC4 (zinc finger)"/>
    <property type="match status" value="1"/>
</dbReference>
<evidence type="ECO:0000256" key="6">
    <source>
        <dbReference type="ARBA" id="ARBA00022771"/>
    </source>
</evidence>
<evidence type="ECO:0000256" key="5">
    <source>
        <dbReference type="ARBA" id="ARBA00022723"/>
    </source>
</evidence>
<comment type="catalytic activity">
    <reaction evidence="1">
        <text>S-ubiquitinyl-[E2 ubiquitin-conjugating enzyme]-L-cysteine + [acceptor protein]-L-lysine = [E2 ubiquitin-conjugating enzyme]-L-cysteine + N(6)-ubiquitinyl-[acceptor protein]-L-lysine.</text>
        <dbReference type="EC" id="2.3.2.27"/>
    </reaction>
</comment>
<keyword evidence="5" id="KW-0479">Metal-binding</keyword>
<dbReference type="GO" id="GO:0006511">
    <property type="term" value="P:ubiquitin-dependent protein catabolic process"/>
    <property type="evidence" value="ECO:0007669"/>
    <property type="project" value="TreeGrafter"/>
</dbReference>
<proteinExistence type="predicted"/>
<dbReference type="GO" id="GO:0008270">
    <property type="term" value="F:zinc ion binding"/>
    <property type="evidence" value="ECO:0007669"/>
    <property type="project" value="UniProtKB-KW"/>
</dbReference>
<keyword evidence="4" id="KW-0808">Transferase</keyword>
<evidence type="ECO:0000256" key="9">
    <source>
        <dbReference type="PROSITE-ProRule" id="PRU00175"/>
    </source>
</evidence>